<dbReference type="KEGG" id="crd:CRES_0503"/>
<dbReference type="InterPro" id="IPR018567">
    <property type="entry name" value="DUF2020"/>
</dbReference>
<dbReference type="OrthoDB" id="4774058at2"/>
<feature type="compositionally biased region" description="Polar residues" evidence="1">
    <location>
        <begin position="35"/>
        <end position="47"/>
    </location>
</feature>
<organism evidence="4 5">
    <name type="scientific">Corynebacterium resistens (strain DSM 45100 / JCM 12819 / GTC 2026 / SICGH 158)</name>
    <dbReference type="NCBI Taxonomy" id="662755"/>
    <lineage>
        <taxon>Bacteria</taxon>
        <taxon>Bacillati</taxon>
        <taxon>Actinomycetota</taxon>
        <taxon>Actinomycetes</taxon>
        <taxon>Mycobacteriales</taxon>
        <taxon>Corynebacteriaceae</taxon>
        <taxon>Corynebacterium</taxon>
    </lineage>
</organism>
<feature type="chain" id="PRO_5038352477" description="DUF2020 domain-containing protein" evidence="2">
    <location>
        <begin position="17"/>
        <end position="203"/>
    </location>
</feature>
<dbReference type="STRING" id="662755.CRES_0503"/>
<evidence type="ECO:0000256" key="2">
    <source>
        <dbReference type="SAM" id="SignalP"/>
    </source>
</evidence>
<keyword evidence="2" id="KW-0732">Signal</keyword>
<dbReference type="AlphaFoldDB" id="F8DYH3"/>
<accession>F8DYH3</accession>
<dbReference type="Gene3D" id="3.40.1000.10">
    <property type="entry name" value="Mog1/PsbP, alpha/beta/alpha sandwich"/>
    <property type="match status" value="1"/>
</dbReference>
<feature type="domain" description="DUF2020" evidence="3">
    <location>
        <begin position="73"/>
        <end position="203"/>
    </location>
</feature>
<dbReference type="eggNOG" id="ENOG50337DZ">
    <property type="taxonomic scope" value="Bacteria"/>
</dbReference>
<feature type="signal peptide" evidence="2">
    <location>
        <begin position="1"/>
        <end position="16"/>
    </location>
</feature>
<protein>
    <recommendedName>
        <fullName evidence="3">DUF2020 domain-containing protein</fullName>
    </recommendedName>
</protein>
<evidence type="ECO:0000313" key="5">
    <source>
        <dbReference type="Proteomes" id="UP000000492"/>
    </source>
</evidence>
<dbReference type="Proteomes" id="UP000000492">
    <property type="component" value="Chromosome"/>
</dbReference>
<evidence type="ECO:0000259" key="3">
    <source>
        <dbReference type="Pfam" id="PF09449"/>
    </source>
</evidence>
<keyword evidence="5" id="KW-1185">Reference proteome</keyword>
<dbReference type="HOGENOM" id="CLU_099876_0_0_11"/>
<reference evidence="4 5" key="1">
    <citation type="journal article" date="2012" name="BMC Genomics">
        <title>Complete genome sequence, lifestyle, and multi-drug resistance of the human pathogen Corynebacterium resistens DSM 45100 isolated from blood samples of a leukemia patient.</title>
        <authorList>
            <person name="Schroder J."/>
            <person name="Maus I."/>
            <person name="Meyer K."/>
            <person name="Wordemann S."/>
            <person name="Blom J."/>
            <person name="Jaenicke S."/>
            <person name="Schneider J."/>
            <person name="Trost E."/>
            <person name="Tauch A."/>
        </authorList>
    </citation>
    <scope>NUCLEOTIDE SEQUENCE [LARGE SCALE GENOMIC DNA]</scope>
    <source>
        <strain evidence="5">DSM 45100 / JCM 12819 / CCUG 50093 / GTC 2026 / SICGH 158</strain>
    </source>
</reference>
<proteinExistence type="predicted"/>
<evidence type="ECO:0000313" key="4">
    <source>
        <dbReference type="EMBL" id="AEI08866.1"/>
    </source>
</evidence>
<dbReference type="SUPFAM" id="SSF55724">
    <property type="entry name" value="Mog1p/PsbP-like"/>
    <property type="match status" value="1"/>
</dbReference>
<sequence length="203" mass="21724">MPSVRFRLSTARSVLALGVASFLITSCSIFPDKPSSPTSEPNAQGTAERTVAPVKGTELPKNIKPEAGDKASSAGGACPYLNGEWLQNTNGQRLTGVTVDNRFDPVACTFWSYEDVPQAQVMVRKMRTNSDAVKVVDIAAPVNTTLKALKPDGWSGGRKGGDKKSGAIYAVWKDETAVVVWTAQAQSVKAQQIAEETIKNLKL</sequence>
<dbReference type="InterPro" id="IPR016123">
    <property type="entry name" value="Mog1/PsbP_a/b/a-sand"/>
</dbReference>
<dbReference type="EMBL" id="CP002857">
    <property type="protein sequence ID" value="AEI08866.1"/>
    <property type="molecule type" value="Genomic_DNA"/>
</dbReference>
<feature type="region of interest" description="Disordered" evidence="1">
    <location>
        <begin position="33"/>
        <end position="70"/>
    </location>
</feature>
<dbReference type="Pfam" id="PF09449">
    <property type="entry name" value="DUF2020"/>
    <property type="match status" value="1"/>
</dbReference>
<evidence type="ECO:0000256" key="1">
    <source>
        <dbReference type="SAM" id="MobiDB-lite"/>
    </source>
</evidence>
<name>F8DYH3_CORRG</name>
<dbReference type="PROSITE" id="PS51257">
    <property type="entry name" value="PROKAR_LIPOPROTEIN"/>
    <property type="match status" value="1"/>
</dbReference>
<gene>
    <name evidence="4" type="ordered locus">CRES_0503</name>
</gene>